<accession>A0A520MBF2</accession>
<dbReference type="AlphaFoldDB" id="A0A520MBF2"/>
<dbReference type="SUPFAM" id="SSF52540">
    <property type="entry name" value="P-loop containing nucleoside triphosphate hydrolases"/>
    <property type="match status" value="1"/>
</dbReference>
<gene>
    <name evidence="1" type="ORF">EVB03_09875</name>
</gene>
<dbReference type="Proteomes" id="UP000315889">
    <property type="component" value="Unassembled WGS sequence"/>
</dbReference>
<dbReference type="Gene3D" id="3.40.50.300">
    <property type="entry name" value="P-loop containing nucleotide triphosphate hydrolases"/>
    <property type="match status" value="1"/>
</dbReference>
<reference evidence="1 2" key="1">
    <citation type="submission" date="2019-02" db="EMBL/GenBank/DDBJ databases">
        <title>Prokaryotic population dynamics and viral predation in marine succession experiment using metagenomics: the confinement effect.</title>
        <authorList>
            <person name="Haro-Moreno J.M."/>
            <person name="Rodriguez-Valera F."/>
            <person name="Lopez-Perez M."/>
        </authorList>
    </citation>
    <scope>NUCLEOTIDE SEQUENCE [LARGE SCALE GENOMIC DNA]</scope>
    <source>
        <strain evidence="1">MED-G170</strain>
    </source>
</reference>
<evidence type="ECO:0000313" key="2">
    <source>
        <dbReference type="Proteomes" id="UP000315889"/>
    </source>
</evidence>
<name>A0A520MBF2_9GAMM</name>
<dbReference type="InterPro" id="IPR027417">
    <property type="entry name" value="P-loop_NTPase"/>
</dbReference>
<organism evidence="1 2">
    <name type="scientific">SAR92 clade bacterium</name>
    <dbReference type="NCBI Taxonomy" id="2315479"/>
    <lineage>
        <taxon>Bacteria</taxon>
        <taxon>Pseudomonadati</taxon>
        <taxon>Pseudomonadota</taxon>
        <taxon>Gammaproteobacteria</taxon>
        <taxon>Cellvibrionales</taxon>
        <taxon>Porticoccaceae</taxon>
        <taxon>SAR92 clade</taxon>
    </lineage>
</organism>
<proteinExistence type="predicted"/>
<protein>
    <recommendedName>
        <fullName evidence="3">Sulfotransferase family protein</fullName>
    </recommendedName>
</protein>
<dbReference type="InterPro" id="IPR005331">
    <property type="entry name" value="Sulfotransferase"/>
</dbReference>
<dbReference type="EMBL" id="SHBP01000029">
    <property type="protein sequence ID" value="RZO18479.1"/>
    <property type="molecule type" value="Genomic_DNA"/>
</dbReference>
<evidence type="ECO:0008006" key="3">
    <source>
        <dbReference type="Google" id="ProtNLM"/>
    </source>
</evidence>
<sequence>MKDPPKLFFPNKFLFIHIPKTGGSSLEHAIASNYLEGEQEGNIERMAYSKFTVHGHFEKREKGNGGHPHSFIKDYAEHLNIEDYYKFVVLRNPFEQVVSLYNQIRVSANIPSLEHFILGDKNFTMKQVDHYIDQYKFTHIDGELRADKVFVFDRYHEAQNFVEEKFNLKIDRDKKLWKTKYTGEALSTEAKSHFESVYHQSIELYNQFLSNKTA</sequence>
<evidence type="ECO:0000313" key="1">
    <source>
        <dbReference type="EMBL" id="RZO18479.1"/>
    </source>
</evidence>
<dbReference type="Pfam" id="PF03567">
    <property type="entry name" value="Sulfotransfer_2"/>
    <property type="match status" value="1"/>
</dbReference>
<dbReference type="GO" id="GO:0008146">
    <property type="term" value="F:sulfotransferase activity"/>
    <property type="evidence" value="ECO:0007669"/>
    <property type="project" value="InterPro"/>
</dbReference>
<dbReference type="GO" id="GO:0016020">
    <property type="term" value="C:membrane"/>
    <property type="evidence" value="ECO:0007669"/>
    <property type="project" value="InterPro"/>
</dbReference>
<comment type="caution">
    <text evidence="1">The sequence shown here is derived from an EMBL/GenBank/DDBJ whole genome shotgun (WGS) entry which is preliminary data.</text>
</comment>